<evidence type="ECO:0000259" key="1">
    <source>
        <dbReference type="Pfam" id="PF25210"/>
    </source>
</evidence>
<dbReference type="InterPro" id="IPR015915">
    <property type="entry name" value="Kelch-typ_b-propeller"/>
</dbReference>
<comment type="caution">
    <text evidence="2">The sequence shown here is derived from an EMBL/GenBank/DDBJ whole genome shotgun (WGS) entry which is preliminary data.</text>
</comment>
<gene>
    <name evidence="2" type="ORF">HID58_062636</name>
</gene>
<name>A0ABQ8A382_BRANA</name>
<dbReference type="EMBL" id="JAGKQM010000014">
    <property type="protein sequence ID" value="KAH0886540.1"/>
    <property type="molecule type" value="Genomic_DNA"/>
</dbReference>
<proteinExistence type="predicted"/>
<reference evidence="2 3" key="1">
    <citation type="submission" date="2021-05" db="EMBL/GenBank/DDBJ databases">
        <title>Genome Assembly of Synthetic Allotetraploid Brassica napus Reveals Homoeologous Exchanges between Subgenomes.</title>
        <authorList>
            <person name="Davis J.T."/>
        </authorList>
    </citation>
    <scope>NUCLEOTIDE SEQUENCE [LARGE SCALE GENOMIC DNA]</scope>
    <source>
        <strain evidence="3">cv. Da-Ae</strain>
        <tissue evidence="2">Seedling</tissue>
    </source>
</reference>
<sequence>MEKEEQSSEPPSLTASLPHDLVVDILARVSRSDYPALSHVDDVLYYYELVYRKELKAYDRKQRCWKVVKGLEAFLSTSLMWSYLHTASYGGKLALFFPQSQEIWCAEISLERSQGGEIWGKVEWCDCLVTSERKFRYSKSLEVFV</sequence>
<dbReference type="InterPro" id="IPR057499">
    <property type="entry name" value="Kelch_FKB95"/>
</dbReference>
<accession>A0ABQ8A382</accession>
<dbReference type="Pfam" id="PF25210">
    <property type="entry name" value="Kelch_FKB95"/>
    <property type="match status" value="1"/>
</dbReference>
<evidence type="ECO:0000313" key="2">
    <source>
        <dbReference type="EMBL" id="KAH0886540.1"/>
    </source>
</evidence>
<dbReference type="InterPro" id="IPR050354">
    <property type="entry name" value="F-box/kelch-repeat_ARATH"/>
</dbReference>
<dbReference type="Proteomes" id="UP000824890">
    <property type="component" value="Unassembled WGS sequence"/>
</dbReference>
<evidence type="ECO:0000313" key="3">
    <source>
        <dbReference type="Proteomes" id="UP000824890"/>
    </source>
</evidence>
<keyword evidence="3" id="KW-1185">Reference proteome</keyword>
<feature type="domain" description="FKB95-like N-terminal Kelch" evidence="1">
    <location>
        <begin position="38"/>
        <end position="127"/>
    </location>
</feature>
<protein>
    <recommendedName>
        <fullName evidence="1">FKB95-like N-terminal Kelch domain-containing protein</fullName>
    </recommendedName>
</protein>
<dbReference type="PANTHER" id="PTHR24414">
    <property type="entry name" value="F-BOX/KELCH-REPEAT PROTEIN SKIP4"/>
    <property type="match status" value="1"/>
</dbReference>
<dbReference type="PANTHER" id="PTHR24414:SF132">
    <property type="entry name" value="F-BOX DOMAIN-CONTAINING PROTEIN"/>
    <property type="match status" value="1"/>
</dbReference>
<dbReference type="SUPFAM" id="SSF117281">
    <property type="entry name" value="Kelch motif"/>
    <property type="match status" value="1"/>
</dbReference>
<organism evidence="2 3">
    <name type="scientific">Brassica napus</name>
    <name type="common">Rape</name>
    <dbReference type="NCBI Taxonomy" id="3708"/>
    <lineage>
        <taxon>Eukaryota</taxon>
        <taxon>Viridiplantae</taxon>
        <taxon>Streptophyta</taxon>
        <taxon>Embryophyta</taxon>
        <taxon>Tracheophyta</taxon>
        <taxon>Spermatophyta</taxon>
        <taxon>Magnoliopsida</taxon>
        <taxon>eudicotyledons</taxon>
        <taxon>Gunneridae</taxon>
        <taxon>Pentapetalae</taxon>
        <taxon>rosids</taxon>
        <taxon>malvids</taxon>
        <taxon>Brassicales</taxon>
        <taxon>Brassicaceae</taxon>
        <taxon>Brassiceae</taxon>
        <taxon>Brassica</taxon>
    </lineage>
</organism>